<comment type="caution">
    <text evidence="3">The sequence shown here is derived from an EMBL/GenBank/DDBJ whole genome shotgun (WGS) entry which is preliminary data.</text>
</comment>
<sequence>MGTRGRRRVRVALWGSGVAVAFPVMWGLLWTAEALHSKSLDVGDQAGVLSFGAAVVGLVVSVVSLLVAWLSYRADRQENIAEVTELADAFAASVRAEWETEARLRRLNDPYPLPVSWQAASAELAEPWSTLTARPGARSTAGPEDLAGQYEDIGTLFRDRLPFRRLILLGEPGTGKSMVLVRLLLDLCAERQNGDPVPVLFSLSSWNPAAEELSQWLERQLRIHHPALAAQHRGVTRARALLDHRLVLPLLDGFDEMAPHAQAVALDAVNQALPVDWPFVLSSRTTEYRRALEPDDGVPVRLNGATAITLQPLDAAAASTYLIRDAGGAHSSAAGRWAPVLTSLGTNSPAATALKTPLALFLARTIYNPRPGEGRGGLPDPGDLCNEGRFPDANAVLTHLFRAYVPAAYRPHPQSPCPWTAEQAQHYLGTLAGLLEQRDSGTDIAWWELASRLPRSVMMFLKVVALTVFTTFCFFCVLLANDLFFYAPDHVSFYVTESLGRLGVGFLFSAVISVVFVLLLQIAEREVPAVKLQWRPSRSVLYRTALAGCAGGVVLAFFTFDTPDRVAGFFVSTVLAGVLTGWRVAPTDLTRKTSPLHVLAEDRRSLIALSVRMSALGLLGGPTVFAVVVLINWANVDDWQNFGPVGMWHFAFYMVLGLGVSISFTAAIALHRTASAPWFLVRHYLAFRRLLPRDLLAFLQDAHEKRGVLRQVGAVYQFRHLHLQQQLRATFSDE</sequence>
<reference evidence="3 4" key="1">
    <citation type="submission" date="2024-10" db="EMBL/GenBank/DDBJ databases">
        <title>The Natural Products Discovery Center: Release of the First 8490 Sequenced Strains for Exploring Actinobacteria Biosynthetic Diversity.</title>
        <authorList>
            <person name="Kalkreuter E."/>
            <person name="Kautsar S.A."/>
            <person name="Yang D."/>
            <person name="Bader C.D."/>
            <person name="Teijaro C.N."/>
            <person name="Fluegel L."/>
            <person name="Davis C.M."/>
            <person name="Simpson J.R."/>
            <person name="Lauterbach L."/>
            <person name="Steele A.D."/>
            <person name="Gui C."/>
            <person name="Meng S."/>
            <person name="Li G."/>
            <person name="Viehrig K."/>
            <person name="Ye F."/>
            <person name="Su P."/>
            <person name="Kiefer A.F."/>
            <person name="Nichols A."/>
            <person name="Cepeda A.J."/>
            <person name="Yan W."/>
            <person name="Fan B."/>
            <person name="Jiang Y."/>
            <person name="Adhikari A."/>
            <person name="Zheng C.-J."/>
            <person name="Schuster L."/>
            <person name="Cowan T.M."/>
            <person name="Smanski M.J."/>
            <person name="Chevrette M.G."/>
            <person name="De Carvalho L.P.S."/>
            <person name="Shen B."/>
        </authorList>
    </citation>
    <scope>NUCLEOTIDE SEQUENCE [LARGE SCALE GENOMIC DNA]</scope>
    <source>
        <strain evidence="3 4">NPDC013366</strain>
    </source>
</reference>
<keyword evidence="4" id="KW-1185">Reference proteome</keyword>
<keyword evidence="1" id="KW-0812">Transmembrane</keyword>
<feature type="transmembrane region" description="Helical" evidence="1">
    <location>
        <begin position="12"/>
        <end position="29"/>
    </location>
</feature>
<dbReference type="Pfam" id="PF05729">
    <property type="entry name" value="NACHT"/>
    <property type="match status" value="1"/>
</dbReference>
<proteinExistence type="predicted"/>
<feature type="transmembrane region" description="Helical" evidence="1">
    <location>
        <begin position="540"/>
        <end position="560"/>
    </location>
</feature>
<dbReference type="Proteomes" id="UP001603418">
    <property type="component" value="Unassembled WGS sequence"/>
</dbReference>
<evidence type="ECO:0000313" key="3">
    <source>
        <dbReference type="EMBL" id="MFF9883127.1"/>
    </source>
</evidence>
<dbReference type="RefSeq" id="WP_157855538.1">
    <property type="nucleotide sequence ID" value="NZ_JBFACJ010000017.1"/>
</dbReference>
<dbReference type="EMBL" id="JBICBM010000007">
    <property type="protein sequence ID" value="MFF9883127.1"/>
    <property type="molecule type" value="Genomic_DNA"/>
</dbReference>
<dbReference type="InterPro" id="IPR027417">
    <property type="entry name" value="P-loop_NTPase"/>
</dbReference>
<name>A0ABW6YW85_9ACTN</name>
<organism evidence="3 4">
    <name type="scientific">Streptomyces eurythermus</name>
    <dbReference type="NCBI Taxonomy" id="42237"/>
    <lineage>
        <taxon>Bacteria</taxon>
        <taxon>Bacillati</taxon>
        <taxon>Actinomycetota</taxon>
        <taxon>Actinomycetes</taxon>
        <taxon>Kitasatosporales</taxon>
        <taxon>Streptomycetaceae</taxon>
        <taxon>Streptomyces</taxon>
    </lineage>
</organism>
<feature type="transmembrane region" description="Helical" evidence="1">
    <location>
        <begin position="500"/>
        <end position="520"/>
    </location>
</feature>
<dbReference type="SUPFAM" id="SSF52540">
    <property type="entry name" value="P-loop containing nucleoside triphosphate hydrolases"/>
    <property type="match status" value="1"/>
</dbReference>
<feature type="transmembrane region" description="Helical" evidence="1">
    <location>
        <begin position="566"/>
        <end position="585"/>
    </location>
</feature>
<feature type="transmembrane region" description="Helical" evidence="1">
    <location>
        <begin position="459"/>
        <end position="480"/>
    </location>
</feature>
<evidence type="ECO:0000256" key="1">
    <source>
        <dbReference type="SAM" id="Phobius"/>
    </source>
</evidence>
<keyword evidence="1" id="KW-0472">Membrane</keyword>
<protein>
    <submittedName>
        <fullName evidence="3">NACHT domain-containing protein</fullName>
    </submittedName>
</protein>
<feature type="transmembrane region" description="Helical" evidence="1">
    <location>
        <begin position="651"/>
        <end position="670"/>
    </location>
</feature>
<evidence type="ECO:0000259" key="2">
    <source>
        <dbReference type="Pfam" id="PF05729"/>
    </source>
</evidence>
<keyword evidence="1" id="KW-1133">Transmembrane helix</keyword>
<feature type="domain" description="NACHT" evidence="2">
    <location>
        <begin position="164"/>
        <end position="321"/>
    </location>
</feature>
<dbReference type="Gene3D" id="3.40.50.300">
    <property type="entry name" value="P-loop containing nucleotide triphosphate hydrolases"/>
    <property type="match status" value="1"/>
</dbReference>
<accession>A0ABW6YW85</accession>
<evidence type="ECO:0000313" key="4">
    <source>
        <dbReference type="Proteomes" id="UP001603418"/>
    </source>
</evidence>
<feature type="transmembrane region" description="Helical" evidence="1">
    <location>
        <begin position="606"/>
        <end position="631"/>
    </location>
</feature>
<dbReference type="InterPro" id="IPR007111">
    <property type="entry name" value="NACHT_NTPase"/>
</dbReference>
<gene>
    <name evidence="3" type="ORF">ACF1HC_16225</name>
</gene>
<feature type="transmembrane region" description="Helical" evidence="1">
    <location>
        <begin position="49"/>
        <end position="70"/>
    </location>
</feature>